<dbReference type="EMBL" id="QYCY01000001">
    <property type="protein sequence ID" value="RLV78506.1"/>
    <property type="molecule type" value="Genomic_DNA"/>
</dbReference>
<organism evidence="1 2">
    <name type="scientific">Streptomyces rapamycinicus (strain ATCC 29253 / DSM 41530 / NRRL 5491 / AYB-994)</name>
    <name type="common">Streptomyces hygroscopicus (strain ATCC 29253)</name>
    <dbReference type="NCBI Taxonomy" id="1343740"/>
    <lineage>
        <taxon>Bacteria</taxon>
        <taxon>Bacillati</taxon>
        <taxon>Actinomycetota</taxon>
        <taxon>Actinomycetes</taxon>
        <taxon>Kitasatosporales</taxon>
        <taxon>Streptomycetaceae</taxon>
        <taxon>Streptomyces</taxon>
        <taxon>Streptomyces violaceusniger group</taxon>
    </lineage>
</organism>
<accession>A0A3L8RFL0</accession>
<dbReference type="Proteomes" id="UP000281594">
    <property type="component" value="Unassembled WGS sequence"/>
</dbReference>
<evidence type="ECO:0000313" key="1">
    <source>
        <dbReference type="EMBL" id="RLV78506.1"/>
    </source>
</evidence>
<dbReference type="RefSeq" id="WP_148717770.1">
    <property type="nucleotide sequence ID" value="NC_022785.1"/>
</dbReference>
<sequence length="180" mass="19848">MSTRGFLGFVVDGQKKIAYNQHDSAPAGLGTAVMAWAERADLETARRLARELRVVTDGDAPTAEEIERLKPYTDDLEHVGREGPTWDELLWKTQGDPLTILTCGYVADATAFAVCFAEWGYLVNFDSGELEVYRGRQSAPHHDGRFANHAPFQETLWPVRLVATFPLGHADYGALQALGA</sequence>
<gene>
    <name evidence="1" type="ORF">D3C57_109015</name>
</gene>
<protein>
    <submittedName>
        <fullName evidence="1">Uncharacterized protein</fullName>
    </submittedName>
</protein>
<evidence type="ECO:0000313" key="2">
    <source>
        <dbReference type="Proteomes" id="UP000281594"/>
    </source>
</evidence>
<comment type="caution">
    <text evidence="1">The sequence shown here is derived from an EMBL/GenBank/DDBJ whole genome shotgun (WGS) entry which is preliminary data.</text>
</comment>
<name>A0A3L8RFL0_STRRN</name>
<proteinExistence type="predicted"/>
<reference evidence="1 2" key="1">
    <citation type="journal article" date="2018" name="J. Biol. Chem.">
        <title>Discovery of the actinoplanic acid pathway in Streptomyces rapamycinicus reveals a genetically conserved synergism with rapamycin.</title>
        <authorList>
            <person name="Mrak P."/>
            <person name="Krastel P."/>
            <person name="Pivk Lukancic P."/>
            <person name="Tao J."/>
            <person name="Pistorius D."/>
            <person name="Moore C.M."/>
        </authorList>
    </citation>
    <scope>NUCLEOTIDE SEQUENCE [LARGE SCALE GENOMIC DNA]</scope>
    <source>
        <strain evidence="1 2">NRRL 5491</strain>
    </source>
</reference>
<dbReference type="AlphaFoldDB" id="A0A3L8RFL0"/>